<dbReference type="AlphaFoldDB" id="A0A8J3N580"/>
<gene>
    <name evidence="1" type="ORF">KSF_088620</name>
</gene>
<evidence type="ECO:0000313" key="2">
    <source>
        <dbReference type="Proteomes" id="UP000597444"/>
    </source>
</evidence>
<name>A0A8J3N580_9CHLR</name>
<keyword evidence="2" id="KW-1185">Reference proteome</keyword>
<dbReference type="RefSeq" id="WP_220209504.1">
    <property type="nucleotide sequence ID" value="NZ_BNJK01000002.1"/>
</dbReference>
<proteinExistence type="predicted"/>
<sequence>MNTRFGKTLYGQRMSLELDENQQKKARILYRLAIKRLIDLYKQQKLIAFYLLDMGLNKFCTFFERSNSRGIQLNFTDILAAKLYDGFNLRKKIEEFESQSPFKLNREIIIRAIAYIVGTQQRSSISIDKEFILRHLEAKDFQTYWDTTCECYTRSLRYLADQHYILSQAWMPSENMIIPLMMFLRQIKHFHSMSENQRKFLEYWYWTSIFSNRYSTSSNEIIIIDSGALHQVASGERITARNYFMRMRPLITEPSDLFSYTKRSSTIYRGILNLLGYAAQGLKDWKSTHKITVSMDLEDHHIYPRAYIASKPKMVGMNQNEADQLVDCVVNRTLIPKILNIQMGKKAPVEYMSELQQKVNSQLAECLPSHLIPVDMITDETWNSHFKLFLEERAETIFDAIKHYTTDVATEMMARYGSQSETSQEIPSSTKPRLRDLIAEGKVVVGERVFTRKRPDRFATIVDGDTVEFEGKRLPINTWGQQMTGWSSISIYNSMFLERTGQPLRNLR</sequence>
<organism evidence="1 2">
    <name type="scientific">Reticulibacter mediterranei</name>
    <dbReference type="NCBI Taxonomy" id="2778369"/>
    <lineage>
        <taxon>Bacteria</taxon>
        <taxon>Bacillati</taxon>
        <taxon>Chloroflexota</taxon>
        <taxon>Ktedonobacteria</taxon>
        <taxon>Ktedonobacterales</taxon>
        <taxon>Reticulibacteraceae</taxon>
        <taxon>Reticulibacter</taxon>
    </lineage>
</organism>
<dbReference type="Proteomes" id="UP000597444">
    <property type="component" value="Unassembled WGS sequence"/>
</dbReference>
<comment type="caution">
    <text evidence="1">The sequence shown here is derived from an EMBL/GenBank/DDBJ whole genome shotgun (WGS) entry which is preliminary data.</text>
</comment>
<accession>A0A8J3N580</accession>
<dbReference type="EMBL" id="BNJK01000002">
    <property type="protein sequence ID" value="GHO98814.1"/>
    <property type="molecule type" value="Genomic_DNA"/>
</dbReference>
<reference evidence="1" key="1">
    <citation type="submission" date="2020-10" db="EMBL/GenBank/DDBJ databases">
        <title>Taxonomic study of unclassified bacteria belonging to the class Ktedonobacteria.</title>
        <authorList>
            <person name="Yabe S."/>
            <person name="Wang C.M."/>
            <person name="Zheng Y."/>
            <person name="Sakai Y."/>
            <person name="Cavaletti L."/>
            <person name="Monciardini P."/>
            <person name="Donadio S."/>
        </authorList>
    </citation>
    <scope>NUCLEOTIDE SEQUENCE</scope>
    <source>
        <strain evidence="1">ID150040</strain>
    </source>
</reference>
<protein>
    <submittedName>
        <fullName evidence="1">Uncharacterized protein</fullName>
    </submittedName>
</protein>
<dbReference type="PANTHER" id="PTHR37292">
    <property type="entry name" value="VNG6097C"/>
    <property type="match status" value="1"/>
</dbReference>
<dbReference type="PANTHER" id="PTHR37292:SF2">
    <property type="entry name" value="DUF262 DOMAIN-CONTAINING PROTEIN"/>
    <property type="match status" value="1"/>
</dbReference>
<evidence type="ECO:0000313" key="1">
    <source>
        <dbReference type="EMBL" id="GHO98814.1"/>
    </source>
</evidence>